<feature type="signal peptide" evidence="2">
    <location>
        <begin position="1"/>
        <end position="18"/>
    </location>
</feature>
<feature type="compositionally biased region" description="Polar residues" evidence="1">
    <location>
        <begin position="63"/>
        <end position="72"/>
    </location>
</feature>
<accession>A0AAV5UT99</accession>
<dbReference type="EMBL" id="BTSY01000001">
    <property type="protein sequence ID" value="GMT10316.1"/>
    <property type="molecule type" value="Genomic_DNA"/>
</dbReference>
<proteinExistence type="predicted"/>
<evidence type="ECO:0000313" key="4">
    <source>
        <dbReference type="Proteomes" id="UP001432322"/>
    </source>
</evidence>
<evidence type="ECO:0000256" key="2">
    <source>
        <dbReference type="SAM" id="SignalP"/>
    </source>
</evidence>
<protein>
    <submittedName>
        <fullName evidence="3">Uncharacterized protein</fullName>
    </submittedName>
</protein>
<name>A0AAV5UT99_9BILA</name>
<gene>
    <name evidence="3" type="ORF">PFISCL1PPCAC_1613</name>
</gene>
<keyword evidence="4" id="KW-1185">Reference proteome</keyword>
<evidence type="ECO:0000313" key="3">
    <source>
        <dbReference type="EMBL" id="GMT10316.1"/>
    </source>
</evidence>
<sequence>MRSVNLLLLYSLISIVSSARRVKRQGLFGESYPSFYQGPPRSSTDVKPRNDILNGSPKWGNEGINNGQSSKSDLSHEILHLPTPIDTTPVNIASKGVSPSPLSIAIPSNPFTKAALSFFDGSLLRDVLALG</sequence>
<keyword evidence="2" id="KW-0732">Signal</keyword>
<reference evidence="3" key="1">
    <citation type="submission" date="2023-10" db="EMBL/GenBank/DDBJ databases">
        <title>Genome assembly of Pristionchus species.</title>
        <authorList>
            <person name="Yoshida K."/>
            <person name="Sommer R.J."/>
        </authorList>
    </citation>
    <scope>NUCLEOTIDE SEQUENCE</scope>
    <source>
        <strain evidence="3">RS5133</strain>
    </source>
</reference>
<feature type="chain" id="PRO_5043428280" evidence="2">
    <location>
        <begin position="19"/>
        <end position="131"/>
    </location>
</feature>
<comment type="caution">
    <text evidence="3">The sequence shown here is derived from an EMBL/GenBank/DDBJ whole genome shotgun (WGS) entry which is preliminary data.</text>
</comment>
<organism evidence="3 4">
    <name type="scientific">Pristionchus fissidentatus</name>
    <dbReference type="NCBI Taxonomy" id="1538716"/>
    <lineage>
        <taxon>Eukaryota</taxon>
        <taxon>Metazoa</taxon>
        <taxon>Ecdysozoa</taxon>
        <taxon>Nematoda</taxon>
        <taxon>Chromadorea</taxon>
        <taxon>Rhabditida</taxon>
        <taxon>Rhabditina</taxon>
        <taxon>Diplogasteromorpha</taxon>
        <taxon>Diplogasteroidea</taxon>
        <taxon>Neodiplogasteridae</taxon>
        <taxon>Pristionchus</taxon>
    </lineage>
</organism>
<dbReference type="AlphaFoldDB" id="A0AAV5UT99"/>
<feature type="region of interest" description="Disordered" evidence="1">
    <location>
        <begin position="34"/>
        <end position="75"/>
    </location>
</feature>
<dbReference type="Proteomes" id="UP001432322">
    <property type="component" value="Unassembled WGS sequence"/>
</dbReference>
<evidence type="ECO:0000256" key="1">
    <source>
        <dbReference type="SAM" id="MobiDB-lite"/>
    </source>
</evidence>